<evidence type="ECO:0000313" key="2">
    <source>
        <dbReference type="Proteomes" id="UP000734823"/>
    </source>
</evidence>
<name>A0ABR7LC90_9PSEU</name>
<accession>A0ABR7LC90</accession>
<comment type="caution">
    <text evidence="1">The sequence shown here is derived from an EMBL/GenBank/DDBJ whole genome shotgun (WGS) entry which is preliminary data.</text>
</comment>
<protein>
    <recommendedName>
        <fullName evidence="3">PH (Pleckstrin Homology) domain-containing protein</fullName>
    </recommendedName>
</protein>
<dbReference type="RefSeq" id="WP_187223368.1">
    <property type="nucleotide sequence ID" value="NZ_JABVED010000015.1"/>
</dbReference>
<reference evidence="1 2" key="1">
    <citation type="submission" date="2020-06" db="EMBL/GenBank/DDBJ databases">
        <title>Actinokineospora xiongansis sp. nov., isolated from soil of Baiyangdian.</title>
        <authorList>
            <person name="Zhang X."/>
        </authorList>
    </citation>
    <scope>NUCLEOTIDE SEQUENCE [LARGE SCALE GENOMIC DNA]</scope>
    <source>
        <strain evidence="1 2">HBU206404</strain>
    </source>
</reference>
<proteinExistence type="predicted"/>
<dbReference type="Proteomes" id="UP000734823">
    <property type="component" value="Unassembled WGS sequence"/>
</dbReference>
<organism evidence="1 2">
    <name type="scientific">Actinokineospora xionganensis</name>
    <dbReference type="NCBI Taxonomy" id="2684470"/>
    <lineage>
        <taxon>Bacteria</taxon>
        <taxon>Bacillati</taxon>
        <taxon>Actinomycetota</taxon>
        <taxon>Actinomycetes</taxon>
        <taxon>Pseudonocardiales</taxon>
        <taxon>Pseudonocardiaceae</taxon>
        <taxon>Actinokineospora</taxon>
    </lineage>
</organism>
<sequence length="78" mass="8929">MGDLERSGVRISLPVFGVMFWAIEVFRLRARALEVRDDGVVIRRDRATITLAWSDFVRVTRGSWGPLKFDVLEFTVAC</sequence>
<keyword evidence="2" id="KW-1185">Reference proteome</keyword>
<evidence type="ECO:0000313" key="1">
    <source>
        <dbReference type="EMBL" id="MBC6450264.1"/>
    </source>
</evidence>
<gene>
    <name evidence="1" type="ORF">GPZ80_24200</name>
</gene>
<evidence type="ECO:0008006" key="3">
    <source>
        <dbReference type="Google" id="ProtNLM"/>
    </source>
</evidence>
<dbReference type="EMBL" id="JABVED010000015">
    <property type="protein sequence ID" value="MBC6450264.1"/>
    <property type="molecule type" value="Genomic_DNA"/>
</dbReference>